<dbReference type="SUPFAM" id="SSF55469">
    <property type="entry name" value="FMN-dependent nitroreductase-like"/>
    <property type="match status" value="1"/>
</dbReference>
<reference evidence="4 5" key="1">
    <citation type="submission" date="2019-02" db="EMBL/GenBank/DDBJ databases">
        <title>Deep-cultivation of Planctomycetes and their phenomic and genomic characterization uncovers novel biology.</title>
        <authorList>
            <person name="Wiegand S."/>
            <person name="Jogler M."/>
            <person name="Boedeker C."/>
            <person name="Pinto D."/>
            <person name="Vollmers J."/>
            <person name="Rivas-Marin E."/>
            <person name="Kohn T."/>
            <person name="Peeters S.H."/>
            <person name="Heuer A."/>
            <person name="Rast P."/>
            <person name="Oberbeckmann S."/>
            <person name="Bunk B."/>
            <person name="Jeske O."/>
            <person name="Meyerdierks A."/>
            <person name="Storesund J.E."/>
            <person name="Kallscheuer N."/>
            <person name="Luecker S."/>
            <person name="Lage O.M."/>
            <person name="Pohl T."/>
            <person name="Merkel B.J."/>
            <person name="Hornburger P."/>
            <person name="Mueller R.-W."/>
            <person name="Bruemmer F."/>
            <person name="Labrenz M."/>
            <person name="Spormann A.M."/>
            <person name="Op den Camp H."/>
            <person name="Overmann J."/>
            <person name="Amann R."/>
            <person name="Jetten M.S.M."/>
            <person name="Mascher T."/>
            <person name="Medema M.H."/>
            <person name="Devos D.P."/>
            <person name="Kaster A.-K."/>
            <person name="Ovreas L."/>
            <person name="Rohde M."/>
            <person name="Galperin M.Y."/>
            <person name="Jogler C."/>
        </authorList>
    </citation>
    <scope>NUCLEOTIDE SEQUENCE [LARGE SCALE GENOMIC DNA]</scope>
    <source>
        <strain evidence="4 5">Pan265</strain>
    </source>
</reference>
<proteinExistence type="inferred from homology"/>
<accession>A0A518BXZ5</accession>
<dbReference type="RefSeq" id="WP_145446024.1">
    <property type="nucleotide sequence ID" value="NZ_CP036280.1"/>
</dbReference>
<comment type="similarity">
    <text evidence="1">Belongs to the nitroreductase family.</text>
</comment>
<dbReference type="InterPro" id="IPR000415">
    <property type="entry name" value="Nitroreductase-like"/>
</dbReference>
<dbReference type="CDD" id="cd02138">
    <property type="entry name" value="TdsD-like"/>
    <property type="match status" value="1"/>
</dbReference>
<evidence type="ECO:0000313" key="4">
    <source>
        <dbReference type="EMBL" id="QDU71826.1"/>
    </source>
</evidence>
<dbReference type="EMBL" id="CP036280">
    <property type="protein sequence ID" value="QDU71826.1"/>
    <property type="molecule type" value="Genomic_DNA"/>
</dbReference>
<dbReference type="Pfam" id="PF00881">
    <property type="entry name" value="Nitroreductase"/>
    <property type="match status" value="1"/>
</dbReference>
<keyword evidence="5" id="KW-1185">Reference proteome</keyword>
<dbReference type="KEGG" id="mcad:Pan265_16790"/>
<dbReference type="OrthoDB" id="9782629at2"/>
<protein>
    <submittedName>
        <fullName evidence="4">Malonic semialdehyde reductase</fullName>
    </submittedName>
</protein>
<evidence type="ECO:0000256" key="2">
    <source>
        <dbReference type="ARBA" id="ARBA00023002"/>
    </source>
</evidence>
<feature type="domain" description="Nitroreductase" evidence="3">
    <location>
        <begin position="16"/>
        <end position="159"/>
    </location>
</feature>
<dbReference type="PANTHER" id="PTHR43673">
    <property type="entry name" value="NAD(P)H NITROREDUCTASE YDGI-RELATED"/>
    <property type="match status" value="1"/>
</dbReference>
<dbReference type="PANTHER" id="PTHR43673:SF10">
    <property type="entry name" value="NADH DEHYDROGENASE_NAD(P)H NITROREDUCTASE XCC3605-RELATED"/>
    <property type="match status" value="1"/>
</dbReference>
<dbReference type="GO" id="GO:0016491">
    <property type="term" value="F:oxidoreductase activity"/>
    <property type="evidence" value="ECO:0007669"/>
    <property type="project" value="UniProtKB-KW"/>
</dbReference>
<keyword evidence="2" id="KW-0560">Oxidoreductase</keyword>
<name>A0A518BXZ5_9BACT</name>
<sequence>MENPAPSEHPMIDVAKRRWSPYGLAPKVIPAQKIRSLMEAARWAASSFNEQPWRFMLAPRSDEAAFEKALGCLAEANQAWAKNAGLLILTAVRESFTKNDKPNRVAEHDLGLAVGNLSLQATAMGLFVHQMAGVDLDAVRDAYGVPEGFRVMTAIAVGHAAKADEVPAELRARDEAERVRNDFDTFVFGTSWGEASAVFKD</sequence>
<dbReference type="Gene3D" id="3.40.109.10">
    <property type="entry name" value="NADH Oxidase"/>
    <property type="match status" value="1"/>
</dbReference>
<gene>
    <name evidence="4" type="ORF">Pan265_16790</name>
</gene>
<evidence type="ECO:0000256" key="1">
    <source>
        <dbReference type="ARBA" id="ARBA00007118"/>
    </source>
</evidence>
<organism evidence="4 5">
    <name type="scientific">Mucisphaera calidilacus</name>
    <dbReference type="NCBI Taxonomy" id="2527982"/>
    <lineage>
        <taxon>Bacteria</taxon>
        <taxon>Pseudomonadati</taxon>
        <taxon>Planctomycetota</taxon>
        <taxon>Phycisphaerae</taxon>
        <taxon>Phycisphaerales</taxon>
        <taxon>Phycisphaeraceae</taxon>
        <taxon>Mucisphaera</taxon>
    </lineage>
</organism>
<dbReference type="AlphaFoldDB" id="A0A518BXZ5"/>
<dbReference type="Proteomes" id="UP000320386">
    <property type="component" value="Chromosome"/>
</dbReference>
<evidence type="ECO:0000313" key="5">
    <source>
        <dbReference type="Proteomes" id="UP000320386"/>
    </source>
</evidence>
<evidence type="ECO:0000259" key="3">
    <source>
        <dbReference type="Pfam" id="PF00881"/>
    </source>
</evidence>
<dbReference type="InterPro" id="IPR029479">
    <property type="entry name" value="Nitroreductase"/>
</dbReference>